<dbReference type="VEuPathDB" id="AmoebaDB:EHI5A_042480"/>
<dbReference type="Pfam" id="PF03357">
    <property type="entry name" value="Snf7"/>
    <property type="match status" value="1"/>
</dbReference>
<organism evidence="4 5">
    <name type="scientific">Entamoeba histolytica</name>
    <dbReference type="NCBI Taxonomy" id="5759"/>
    <lineage>
        <taxon>Eukaryota</taxon>
        <taxon>Amoebozoa</taxon>
        <taxon>Evosea</taxon>
        <taxon>Archamoebae</taxon>
        <taxon>Mastigamoebida</taxon>
        <taxon>Entamoebidae</taxon>
        <taxon>Entamoeba</taxon>
    </lineage>
</organism>
<comment type="caution">
    <text evidence="4">The sequence shown here is derived from an EMBL/GenBank/DDBJ whole genome shotgun (WGS) entry which is preliminary data.</text>
</comment>
<evidence type="ECO:0000313" key="5">
    <source>
        <dbReference type="Proteomes" id="UP000078387"/>
    </source>
</evidence>
<dbReference type="Proteomes" id="UP000078387">
    <property type="component" value="Unassembled WGS sequence"/>
</dbReference>
<comment type="similarity">
    <text evidence="1">Belongs to the SNF7 family.</text>
</comment>
<feature type="region of interest" description="Disordered" evidence="3">
    <location>
        <begin position="175"/>
        <end position="206"/>
    </location>
</feature>
<dbReference type="VEuPathDB" id="AmoebaDB:KM1_095540"/>
<keyword evidence="2" id="KW-0175">Coiled coil</keyword>
<sequence>MLNRFIGKNEEPSIDETHAILESRVTDLDQKIVDLDRQIRQNIEMSHKTTGAESQRYKQKALMLLKQKKQHEQHRDITERHQMNLENVQFQVDQMKDYKKVYDAMAASNRQMKLISRQFDINSIEDVQDSMMNFAEDQQEFGDILSQDITNMDLNELDDELAELGDSMFEGDIQIPESDGFGSVPITNEPFRQKEESQPDDKKFAI</sequence>
<reference evidence="4 5" key="1">
    <citation type="submission" date="2016-05" db="EMBL/GenBank/DDBJ databases">
        <title>First whole genome sequencing of Entamoeba histolytica HM1:IMSS-clone-6.</title>
        <authorList>
            <person name="Mukherjee Avik.K."/>
            <person name="Izumyama S."/>
            <person name="Nakada-Tsukui K."/>
            <person name="Nozaki T."/>
        </authorList>
    </citation>
    <scope>NUCLEOTIDE SEQUENCE [LARGE SCALE GENOMIC DNA]</scope>
    <source>
        <strain evidence="4 5">HM1:IMSS clone 6</strain>
    </source>
</reference>
<dbReference type="VEuPathDB" id="AmoebaDB:EHI7A_042380"/>
<evidence type="ECO:0000313" key="4">
    <source>
        <dbReference type="EMBL" id="GAT97610.1"/>
    </source>
</evidence>
<dbReference type="VEuPathDB" id="AmoebaDB:EHI8A_048640"/>
<evidence type="ECO:0000256" key="1">
    <source>
        <dbReference type="ARBA" id="ARBA00006190"/>
    </source>
</evidence>
<proteinExistence type="inferred from homology"/>
<dbReference type="GO" id="GO:0005771">
    <property type="term" value="C:multivesicular body"/>
    <property type="evidence" value="ECO:0007669"/>
    <property type="project" value="TreeGrafter"/>
</dbReference>
<evidence type="ECO:0000256" key="3">
    <source>
        <dbReference type="SAM" id="MobiDB-lite"/>
    </source>
</evidence>
<dbReference type="Gene3D" id="6.10.140.1230">
    <property type="match status" value="1"/>
</dbReference>
<protein>
    <submittedName>
        <fullName evidence="4">Snf7 family protein</fullName>
    </submittedName>
</protein>
<dbReference type="AlphaFoldDB" id="A0A5K1VUH9"/>
<gene>
    <name evidence="4" type="ORF">CL6EHI_114790</name>
</gene>
<dbReference type="PANTHER" id="PTHR22761:SF12">
    <property type="entry name" value="CHARGED MULTIVESICULAR BODY PROTEIN 5"/>
    <property type="match status" value="1"/>
</dbReference>
<dbReference type="OMA" id="APMGHAS"/>
<dbReference type="GO" id="GO:0006900">
    <property type="term" value="P:vesicle budding from membrane"/>
    <property type="evidence" value="ECO:0007669"/>
    <property type="project" value="TreeGrafter"/>
</dbReference>
<dbReference type="InterPro" id="IPR005024">
    <property type="entry name" value="Snf7_fam"/>
</dbReference>
<evidence type="ECO:0000256" key="2">
    <source>
        <dbReference type="ARBA" id="ARBA00023054"/>
    </source>
</evidence>
<accession>A0A5K1VUH9</accession>
<dbReference type="PANTHER" id="PTHR22761">
    <property type="entry name" value="CHARGED MULTIVESICULAR BODY PROTEIN"/>
    <property type="match status" value="1"/>
</dbReference>
<name>A0A5K1VUH9_ENTHI</name>
<feature type="compositionally biased region" description="Basic and acidic residues" evidence="3">
    <location>
        <begin position="191"/>
        <end position="206"/>
    </location>
</feature>
<dbReference type="VEuPathDB" id="AmoebaDB:EHI_114790"/>
<dbReference type="GO" id="GO:0032511">
    <property type="term" value="P:late endosome to vacuole transport via multivesicular body sorting pathway"/>
    <property type="evidence" value="ECO:0007669"/>
    <property type="project" value="TreeGrafter"/>
</dbReference>
<dbReference type="EMBL" id="BDEQ01000001">
    <property type="protein sequence ID" value="GAT97610.1"/>
    <property type="molecule type" value="Genomic_DNA"/>
</dbReference>